<feature type="region of interest" description="Disordered" evidence="1">
    <location>
        <begin position="78"/>
        <end position="128"/>
    </location>
</feature>
<name>A0ABW3MHP3_9PSEU</name>
<evidence type="ECO:0000313" key="3">
    <source>
        <dbReference type="Proteomes" id="UP001597045"/>
    </source>
</evidence>
<accession>A0ABW3MHP3</accession>
<dbReference type="EMBL" id="JBHTIS010002341">
    <property type="protein sequence ID" value="MFD1049692.1"/>
    <property type="molecule type" value="Genomic_DNA"/>
</dbReference>
<dbReference type="Proteomes" id="UP001597045">
    <property type="component" value="Unassembled WGS sequence"/>
</dbReference>
<evidence type="ECO:0000256" key="1">
    <source>
        <dbReference type="SAM" id="MobiDB-lite"/>
    </source>
</evidence>
<evidence type="ECO:0000313" key="2">
    <source>
        <dbReference type="EMBL" id="MFD1049692.1"/>
    </source>
</evidence>
<comment type="caution">
    <text evidence="2">The sequence shown here is derived from an EMBL/GenBank/DDBJ whole genome shotgun (WGS) entry which is preliminary data.</text>
</comment>
<sequence>MLATVMAVSTLGMSVVESAEAGLVVIYLPTIGNDATSGIWVRTPQRARELVRALTRAVNRDTVVSLAGGIYPMTSQPALDAADSGNNKRNAPVDRYETDTPVMDKLAHSRGHRTRPPGRSRGWTVPRCPVAGISPTQITMDELISLNTTAGKTFQVTTG</sequence>
<feature type="compositionally biased region" description="Basic residues" evidence="1">
    <location>
        <begin position="108"/>
        <end position="118"/>
    </location>
</feature>
<reference evidence="3" key="1">
    <citation type="journal article" date="2019" name="Int. J. Syst. Evol. Microbiol.">
        <title>The Global Catalogue of Microorganisms (GCM) 10K type strain sequencing project: providing services to taxonomists for standard genome sequencing and annotation.</title>
        <authorList>
            <consortium name="The Broad Institute Genomics Platform"/>
            <consortium name="The Broad Institute Genome Sequencing Center for Infectious Disease"/>
            <person name="Wu L."/>
            <person name="Ma J."/>
        </authorList>
    </citation>
    <scope>NUCLEOTIDE SEQUENCE [LARGE SCALE GENOMIC DNA]</scope>
    <source>
        <strain evidence="3">JCM 31486</strain>
    </source>
</reference>
<keyword evidence="3" id="KW-1185">Reference proteome</keyword>
<organism evidence="2 3">
    <name type="scientific">Kibdelosporangium lantanae</name>
    <dbReference type="NCBI Taxonomy" id="1497396"/>
    <lineage>
        <taxon>Bacteria</taxon>
        <taxon>Bacillati</taxon>
        <taxon>Actinomycetota</taxon>
        <taxon>Actinomycetes</taxon>
        <taxon>Pseudonocardiales</taxon>
        <taxon>Pseudonocardiaceae</taxon>
        <taxon>Kibdelosporangium</taxon>
    </lineage>
</organism>
<proteinExistence type="predicted"/>
<gene>
    <name evidence="2" type="ORF">ACFQ1S_31275</name>
</gene>
<protein>
    <submittedName>
        <fullName evidence="2">Uncharacterized protein</fullName>
    </submittedName>
</protein>